<accession>A0ABT1PQE2</accession>
<dbReference type="EMBL" id="JANFNG010000001">
    <property type="protein sequence ID" value="MCQ4079150.1"/>
    <property type="molecule type" value="Genomic_DNA"/>
</dbReference>
<proteinExistence type="predicted"/>
<reference evidence="1" key="1">
    <citation type="submission" date="2022-06" db="EMBL/GenBank/DDBJ databases">
        <title>Draft genome sequence of Streptomyces sp. RB6PN25 isolated from peat swamp forest in Thailand.</title>
        <authorList>
            <person name="Duangmal K."/>
            <person name="Klaysubun C."/>
        </authorList>
    </citation>
    <scope>NUCLEOTIDE SEQUENCE</scope>
    <source>
        <strain evidence="1">RB6PN25</strain>
    </source>
</reference>
<comment type="caution">
    <text evidence="1">The sequence shown here is derived from an EMBL/GenBank/DDBJ whole genome shotgun (WGS) entry which is preliminary data.</text>
</comment>
<keyword evidence="2" id="KW-1185">Reference proteome</keyword>
<organism evidence="1 2">
    <name type="scientific">Streptomyces humicola</name>
    <dbReference type="NCBI Taxonomy" id="2953240"/>
    <lineage>
        <taxon>Bacteria</taxon>
        <taxon>Bacillati</taxon>
        <taxon>Actinomycetota</taxon>
        <taxon>Actinomycetes</taxon>
        <taxon>Kitasatosporales</taxon>
        <taxon>Streptomycetaceae</taxon>
        <taxon>Streptomyces</taxon>
    </lineage>
</organism>
<dbReference type="Proteomes" id="UP001057702">
    <property type="component" value="Unassembled WGS sequence"/>
</dbReference>
<evidence type="ECO:0000313" key="1">
    <source>
        <dbReference type="EMBL" id="MCQ4079150.1"/>
    </source>
</evidence>
<name>A0ABT1PQE2_9ACTN</name>
<sequence>MEYPPLVVHPPQHGGRLMTVMGEPVGVAKSVDDVEAVLRHAGLHLDEVALDDPGLIEWRGGGPDAWG</sequence>
<evidence type="ECO:0000313" key="2">
    <source>
        <dbReference type="Proteomes" id="UP001057702"/>
    </source>
</evidence>
<protein>
    <submittedName>
        <fullName evidence="1">Uncharacterized protein</fullName>
    </submittedName>
</protein>
<gene>
    <name evidence="1" type="ORF">NGB36_00585</name>
</gene>